<dbReference type="InterPro" id="IPR016032">
    <property type="entry name" value="Sig_transdc_resp-reg_C-effctor"/>
</dbReference>
<dbReference type="Proteomes" id="UP001496627">
    <property type="component" value="Unassembled WGS sequence"/>
</dbReference>
<evidence type="ECO:0000313" key="1">
    <source>
        <dbReference type="EMBL" id="MEQ1408826.1"/>
    </source>
</evidence>
<keyword evidence="2" id="KW-1185">Reference proteome</keyword>
<sequence length="376" mass="41997">MDRLDSVIHEIYNAAREPEYWTSVARDVAAIAGGHAVHLLLSQMNSESEILSLFSRDESGFAQEYLKEYAAEDFRVPRVMARPLGVFADEREYVSASESRSSPIHQELLPRHEVYNISGANLCIDGHIGWFGISTASPSLEFDNRQRSMLGMLSRHLLGAFQITALHNELKLSRDHSRGSLDLLANGLVLTRSGTVVHVNDAAQRLIEQGLFSISGGRLRCRDSTLDRRLAAVEDQARDRSQAMLLQLPDLGTAYMVSVHDVFPRYRDGALRASGYEAISIVELNHPFDIKFEDVLAFCAPYGITSAEASAVHASLNSVSLSEHARTRHVGLSTVQQQLKSALAKMGLQTQKKLFRAFERYRNMGASRKDIRRTRE</sequence>
<reference evidence="1 2" key="1">
    <citation type="submission" date="2024-05" db="EMBL/GenBank/DDBJ databases">
        <title>Neorhizobium sp. Rsf11, a plant growth promoting and heavy metal resistant PAH-degrader.</title>
        <authorList>
            <person name="Golubev S.N."/>
            <person name="Muratova A.Y."/>
            <person name="Markelova M.I."/>
        </authorList>
    </citation>
    <scope>NUCLEOTIDE SEQUENCE [LARGE SCALE GENOMIC DNA]</scope>
    <source>
        <strain evidence="1 2">Rsf11</strain>
    </source>
</reference>
<evidence type="ECO:0008006" key="3">
    <source>
        <dbReference type="Google" id="ProtNLM"/>
    </source>
</evidence>
<comment type="caution">
    <text evidence="1">The sequence shown here is derived from an EMBL/GenBank/DDBJ whole genome shotgun (WGS) entry which is preliminary data.</text>
</comment>
<organism evidence="1 2">
    <name type="scientific">Neorhizobium phenanthreniclasticum</name>
    <dbReference type="NCBI Taxonomy" id="3157917"/>
    <lineage>
        <taxon>Bacteria</taxon>
        <taxon>Pseudomonadati</taxon>
        <taxon>Pseudomonadota</taxon>
        <taxon>Alphaproteobacteria</taxon>
        <taxon>Hyphomicrobiales</taxon>
        <taxon>Rhizobiaceae</taxon>
        <taxon>Rhizobium/Agrobacterium group</taxon>
        <taxon>Neorhizobium</taxon>
    </lineage>
</organism>
<protein>
    <recommendedName>
        <fullName evidence="3">HTH luxR-type domain-containing protein</fullName>
    </recommendedName>
</protein>
<proteinExistence type="predicted"/>
<dbReference type="RefSeq" id="WP_037146388.1">
    <property type="nucleotide sequence ID" value="NZ_JBEAAL010000031.1"/>
</dbReference>
<gene>
    <name evidence="1" type="ORF">ABK249_28285</name>
</gene>
<name>A0ABV0MA99_9HYPH</name>
<dbReference type="SUPFAM" id="SSF46894">
    <property type="entry name" value="C-terminal effector domain of the bipartite response regulators"/>
    <property type="match status" value="1"/>
</dbReference>
<evidence type="ECO:0000313" key="2">
    <source>
        <dbReference type="Proteomes" id="UP001496627"/>
    </source>
</evidence>
<dbReference type="EMBL" id="JBEAAL010000031">
    <property type="protein sequence ID" value="MEQ1408826.1"/>
    <property type="molecule type" value="Genomic_DNA"/>
</dbReference>
<accession>A0ABV0MA99</accession>